<keyword evidence="3" id="KW-1185">Reference proteome</keyword>
<dbReference type="EMBL" id="CP039393">
    <property type="protein sequence ID" value="QCD36393.1"/>
    <property type="molecule type" value="Genomic_DNA"/>
</dbReference>
<keyword evidence="1" id="KW-0732">Signal</keyword>
<sequence length="263" mass="29177">MKFLKSHIVFALAAMAALSSCSEDGYWDQYSEADNKFSFQQSSVSYKYSSPDFPSTITVQITRDDSNGEATLPVTATTDAAGISCPSQVTFPAGVNCVEYPITVDAASIPFAEDITVELAITDDDTSISGIGEITVSLYKDFTWNYIGDGVYTTNIFGDQWPQPVYRAQENPQAFMLENLIATGYNIWFMLDDTYSQVQYYPLQATGYYDQGDLTYYLPNLSQSYVDGDDVVFLQQLAYYSGANLALLARSWESITMPAGWNN</sequence>
<dbReference type="KEGG" id="mgod:E7746_11125"/>
<evidence type="ECO:0000256" key="1">
    <source>
        <dbReference type="SAM" id="SignalP"/>
    </source>
</evidence>
<dbReference type="AlphaFoldDB" id="A0A4P7VLR8"/>
<evidence type="ECO:0000313" key="3">
    <source>
        <dbReference type="Proteomes" id="UP000297031"/>
    </source>
</evidence>
<evidence type="ECO:0008006" key="4">
    <source>
        <dbReference type="Google" id="ProtNLM"/>
    </source>
</evidence>
<protein>
    <recommendedName>
        <fullName evidence="4">DUF4843 domain-containing protein</fullName>
    </recommendedName>
</protein>
<dbReference type="OrthoDB" id="1072494at2"/>
<gene>
    <name evidence="2" type="ORF">E7746_11125</name>
</gene>
<organism evidence="2 3">
    <name type="scientific">Muribaculum gordoncarteri</name>
    <dbReference type="NCBI Taxonomy" id="2530390"/>
    <lineage>
        <taxon>Bacteria</taxon>
        <taxon>Pseudomonadati</taxon>
        <taxon>Bacteroidota</taxon>
        <taxon>Bacteroidia</taxon>
        <taxon>Bacteroidales</taxon>
        <taxon>Muribaculaceae</taxon>
        <taxon>Muribaculum</taxon>
    </lineage>
</organism>
<proteinExistence type="predicted"/>
<name>A0A4P7VLR8_9BACT</name>
<feature type="signal peptide" evidence="1">
    <location>
        <begin position="1"/>
        <end position="22"/>
    </location>
</feature>
<feature type="chain" id="PRO_5020301433" description="DUF4843 domain-containing protein" evidence="1">
    <location>
        <begin position="23"/>
        <end position="263"/>
    </location>
</feature>
<reference evidence="2 3" key="1">
    <citation type="submission" date="2019-02" db="EMBL/GenBank/DDBJ databases">
        <title>Isolation and identification of novel species under the genus Muribaculum.</title>
        <authorList>
            <person name="Miyake S."/>
            <person name="Ding Y."/>
            <person name="Low A."/>
            <person name="Soh M."/>
            <person name="Seedorf H."/>
        </authorList>
    </citation>
    <scope>NUCLEOTIDE SEQUENCE [LARGE SCALE GENOMIC DNA]</scope>
    <source>
        <strain evidence="2 3">TLL-A4</strain>
    </source>
</reference>
<dbReference type="RefSeq" id="WP_136410835.1">
    <property type="nucleotide sequence ID" value="NZ_CP039393.1"/>
</dbReference>
<dbReference type="Proteomes" id="UP000297031">
    <property type="component" value="Chromosome"/>
</dbReference>
<accession>A0A4P7VLR8</accession>
<evidence type="ECO:0000313" key="2">
    <source>
        <dbReference type="EMBL" id="QCD36393.1"/>
    </source>
</evidence>
<dbReference type="PROSITE" id="PS51257">
    <property type="entry name" value="PROKAR_LIPOPROTEIN"/>
    <property type="match status" value="1"/>
</dbReference>